<feature type="non-terminal residue" evidence="1">
    <location>
        <position position="1"/>
    </location>
</feature>
<keyword evidence="2" id="KW-1185">Reference proteome</keyword>
<evidence type="ECO:0000313" key="2">
    <source>
        <dbReference type="Proteomes" id="UP000824469"/>
    </source>
</evidence>
<gene>
    <name evidence="1" type="ORF">KI387_024389</name>
</gene>
<reference evidence="1 2" key="1">
    <citation type="journal article" date="2021" name="Nat. Plants">
        <title>The Taxus genome provides insights into paclitaxel biosynthesis.</title>
        <authorList>
            <person name="Xiong X."/>
            <person name="Gou J."/>
            <person name="Liao Q."/>
            <person name="Li Y."/>
            <person name="Zhou Q."/>
            <person name="Bi G."/>
            <person name="Li C."/>
            <person name="Du R."/>
            <person name="Wang X."/>
            <person name="Sun T."/>
            <person name="Guo L."/>
            <person name="Liang H."/>
            <person name="Lu P."/>
            <person name="Wu Y."/>
            <person name="Zhang Z."/>
            <person name="Ro D.K."/>
            <person name="Shang Y."/>
            <person name="Huang S."/>
            <person name="Yan J."/>
        </authorList>
    </citation>
    <scope>NUCLEOTIDE SEQUENCE [LARGE SCALE GENOMIC DNA]</scope>
    <source>
        <strain evidence="1">Ta-2019</strain>
    </source>
</reference>
<feature type="non-terminal residue" evidence="1">
    <location>
        <position position="52"/>
    </location>
</feature>
<accession>A0AA38G479</accession>
<sequence>GKRKVLASNPVVDMYDTKAREEADDPIGKFFFATSIPFHAARSPYFKEDMAK</sequence>
<proteinExistence type="predicted"/>
<comment type="caution">
    <text evidence="1">The sequence shown here is derived from an EMBL/GenBank/DDBJ whole genome shotgun (WGS) entry which is preliminary data.</text>
</comment>
<organism evidence="1 2">
    <name type="scientific">Taxus chinensis</name>
    <name type="common">Chinese yew</name>
    <name type="synonym">Taxus wallichiana var. chinensis</name>
    <dbReference type="NCBI Taxonomy" id="29808"/>
    <lineage>
        <taxon>Eukaryota</taxon>
        <taxon>Viridiplantae</taxon>
        <taxon>Streptophyta</taxon>
        <taxon>Embryophyta</taxon>
        <taxon>Tracheophyta</taxon>
        <taxon>Spermatophyta</taxon>
        <taxon>Pinopsida</taxon>
        <taxon>Pinidae</taxon>
        <taxon>Conifers II</taxon>
        <taxon>Cupressales</taxon>
        <taxon>Taxaceae</taxon>
        <taxon>Taxus</taxon>
    </lineage>
</organism>
<protein>
    <submittedName>
        <fullName evidence="1">Uncharacterized protein</fullName>
    </submittedName>
</protein>
<dbReference type="Proteomes" id="UP000824469">
    <property type="component" value="Unassembled WGS sequence"/>
</dbReference>
<dbReference type="EMBL" id="JAHRHJ020000005">
    <property type="protein sequence ID" value="KAH9315762.1"/>
    <property type="molecule type" value="Genomic_DNA"/>
</dbReference>
<dbReference type="AlphaFoldDB" id="A0AA38G479"/>
<name>A0AA38G479_TAXCH</name>
<evidence type="ECO:0000313" key="1">
    <source>
        <dbReference type="EMBL" id="KAH9315762.1"/>
    </source>
</evidence>